<dbReference type="RefSeq" id="WP_177227330.1">
    <property type="nucleotide sequence ID" value="NZ_FOBF01000005.1"/>
</dbReference>
<feature type="domain" description="Methyltransferase type 11" evidence="2">
    <location>
        <begin position="57"/>
        <end position="151"/>
    </location>
</feature>
<reference evidence="3 4" key="1">
    <citation type="submission" date="2016-10" db="EMBL/GenBank/DDBJ databases">
        <authorList>
            <person name="de Groot N.N."/>
        </authorList>
    </citation>
    <scope>NUCLEOTIDE SEQUENCE [LARGE SCALE GENOMIC DNA]</scope>
    <source>
        <strain evidence="3 4">DSM 43357</strain>
    </source>
</reference>
<name>A0A1H7QNH5_9ACTN</name>
<organism evidence="3 4">
    <name type="scientific">Nonomuraea pusilla</name>
    <dbReference type="NCBI Taxonomy" id="46177"/>
    <lineage>
        <taxon>Bacteria</taxon>
        <taxon>Bacillati</taxon>
        <taxon>Actinomycetota</taxon>
        <taxon>Actinomycetes</taxon>
        <taxon>Streptosporangiales</taxon>
        <taxon>Streptosporangiaceae</taxon>
        <taxon>Nonomuraea</taxon>
    </lineage>
</organism>
<evidence type="ECO:0000256" key="1">
    <source>
        <dbReference type="SAM" id="MobiDB-lite"/>
    </source>
</evidence>
<proteinExistence type="predicted"/>
<dbReference type="SUPFAM" id="SSF53335">
    <property type="entry name" value="S-adenosyl-L-methionine-dependent methyltransferases"/>
    <property type="match status" value="1"/>
</dbReference>
<protein>
    <submittedName>
        <fullName evidence="3">Methyltransferase domain-containing protein</fullName>
    </submittedName>
</protein>
<dbReference type="Proteomes" id="UP000198953">
    <property type="component" value="Unassembled WGS sequence"/>
</dbReference>
<keyword evidence="4" id="KW-1185">Reference proteome</keyword>
<dbReference type="GO" id="GO:0008757">
    <property type="term" value="F:S-adenosylmethionine-dependent methyltransferase activity"/>
    <property type="evidence" value="ECO:0007669"/>
    <property type="project" value="InterPro"/>
</dbReference>
<dbReference type="Pfam" id="PF08241">
    <property type="entry name" value="Methyltransf_11"/>
    <property type="match status" value="1"/>
</dbReference>
<dbReference type="CDD" id="cd02440">
    <property type="entry name" value="AdoMet_MTases"/>
    <property type="match status" value="1"/>
</dbReference>
<accession>A0A1H7QNH5</accession>
<sequence length="229" mass="24773">MTLRTDDHSDLRIAGQSFHSGMEQFHHPRPVRTGPRDRSEPTPERTALLAGLSGRVLEIGAGDGVKLSCYPPGLEEIVLVEPDPFLRAAARSVAERLTTPVRILNGSPGALPVAGGSCDAVVCSLVLCCSARVQETLGEVRRVLAPGGELRFYEHQRSGNRLVTLAEALVTPIWSRASGGCRPTRDTVAAILQAGFVIDTQNRFDFRRFPHVLGIARPGGIHRPARHLP</sequence>
<keyword evidence="3" id="KW-0808">Transferase</keyword>
<dbReference type="InterPro" id="IPR013216">
    <property type="entry name" value="Methyltransf_11"/>
</dbReference>
<gene>
    <name evidence="3" type="ORF">SAMN05660976_02622</name>
</gene>
<evidence type="ECO:0000313" key="3">
    <source>
        <dbReference type="EMBL" id="SEL49492.1"/>
    </source>
</evidence>
<keyword evidence="3" id="KW-0489">Methyltransferase</keyword>
<feature type="compositionally biased region" description="Basic and acidic residues" evidence="1">
    <location>
        <begin position="34"/>
        <end position="43"/>
    </location>
</feature>
<evidence type="ECO:0000313" key="4">
    <source>
        <dbReference type="Proteomes" id="UP000198953"/>
    </source>
</evidence>
<dbReference type="InterPro" id="IPR052356">
    <property type="entry name" value="Thiol_S-MT"/>
</dbReference>
<dbReference type="EMBL" id="FOBF01000005">
    <property type="protein sequence ID" value="SEL49492.1"/>
    <property type="molecule type" value="Genomic_DNA"/>
</dbReference>
<dbReference type="PANTHER" id="PTHR45036:SF1">
    <property type="entry name" value="METHYLTRANSFERASE LIKE 7A"/>
    <property type="match status" value="1"/>
</dbReference>
<dbReference type="STRING" id="46177.SAMN05660976_02622"/>
<dbReference type="PANTHER" id="PTHR45036">
    <property type="entry name" value="METHYLTRANSFERASE LIKE 7B"/>
    <property type="match status" value="1"/>
</dbReference>
<dbReference type="AlphaFoldDB" id="A0A1H7QNH5"/>
<dbReference type="Gene3D" id="3.40.50.150">
    <property type="entry name" value="Vaccinia Virus protein VP39"/>
    <property type="match status" value="1"/>
</dbReference>
<dbReference type="GO" id="GO:0032259">
    <property type="term" value="P:methylation"/>
    <property type="evidence" value="ECO:0007669"/>
    <property type="project" value="UniProtKB-KW"/>
</dbReference>
<evidence type="ECO:0000259" key="2">
    <source>
        <dbReference type="Pfam" id="PF08241"/>
    </source>
</evidence>
<dbReference type="InterPro" id="IPR029063">
    <property type="entry name" value="SAM-dependent_MTases_sf"/>
</dbReference>
<feature type="region of interest" description="Disordered" evidence="1">
    <location>
        <begin position="16"/>
        <end position="43"/>
    </location>
</feature>